<keyword evidence="10" id="KW-1185">Reference proteome</keyword>
<reference evidence="9" key="1">
    <citation type="journal article" date="2023" name="IMA Fungus">
        <title>Comparative genomic study of the Penicillium genus elucidates a diverse pangenome and 15 lateral gene transfer events.</title>
        <authorList>
            <person name="Petersen C."/>
            <person name="Sorensen T."/>
            <person name="Nielsen M.R."/>
            <person name="Sondergaard T.E."/>
            <person name="Sorensen J.L."/>
            <person name="Fitzpatrick D.A."/>
            <person name="Frisvad J.C."/>
            <person name="Nielsen K.L."/>
        </authorList>
    </citation>
    <scope>NUCLEOTIDE SEQUENCE</scope>
    <source>
        <strain evidence="9">IBT 17514</strain>
    </source>
</reference>
<feature type="domain" description="Wax synthase" evidence="8">
    <location>
        <begin position="233"/>
        <end position="320"/>
    </location>
</feature>
<dbReference type="AlphaFoldDB" id="A0AAD6HNM5"/>
<evidence type="ECO:0000256" key="3">
    <source>
        <dbReference type="ARBA" id="ARBA00022679"/>
    </source>
</evidence>
<keyword evidence="3" id="KW-0808">Transferase</keyword>
<evidence type="ECO:0000256" key="7">
    <source>
        <dbReference type="SAM" id="Phobius"/>
    </source>
</evidence>
<evidence type="ECO:0000256" key="2">
    <source>
        <dbReference type="ARBA" id="ARBA00007282"/>
    </source>
</evidence>
<reference evidence="9" key="2">
    <citation type="submission" date="2023-01" db="EMBL/GenBank/DDBJ databases">
        <authorList>
            <person name="Petersen C."/>
        </authorList>
    </citation>
    <scope>NUCLEOTIDE SEQUENCE</scope>
    <source>
        <strain evidence="9">IBT 17514</strain>
    </source>
</reference>
<comment type="caution">
    <text evidence="9">The sequence shown here is derived from an EMBL/GenBank/DDBJ whole genome shotgun (WGS) entry which is preliminary data.</text>
</comment>
<dbReference type="PANTHER" id="PTHR31595">
    <property type="entry name" value="LONG-CHAIN-ALCOHOL O-FATTY-ACYLTRANSFERASE 3-RELATED"/>
    <property type="match status" value="1"/>
</dbReference>
<dbReference type="GO" id="GO:0008374">
    <property type="term" value="F:O-acyltransferase activity"/>
    <property type="evidence" value="ECO:0007669"/>
    <property type="project" value="InterPro"/>
</dbReference>
<keyword evidence="4 7" id="KW-0812">Transmembrane</keyword>
<keyword evidence="5 7" id="KW-1133">Transmembrane helix</keyword>
<evidence type="ECO:0000256" key="6">
    <source>
        <dbReference type="ARBA" id="ARBA00023136"/>
    </source>
</evidence>
<sequence>MSFVADMRLAGGSAMLQNLIPTMLLVTTPKRSILRFLAIPCMIWIASQNVRQMNPFCQTYVFLLGPVFHCVPQALNLLLINPLDAADLARESPTRTKTMIGRFWYAAELMLFPRGMRTPRQVKGVPSHPKYYCKDGVFSCSRGLFLLRQSLILAWQYALFDLIQFSGHQQVEGSAAEVVFTYPEWNLSLEKWIERIITNGISWLVIGRICADSRYRLASIIFVGSGLYSPSEWVPMYGKIADAYTLKNLWGTVWHQMVRQPLSAMSNLITRDILQLPKGSILESSMNIFFVFLQSGILHLLIDIAAGIPAEYSGSLPFFTSFTVGIIIEQAVQNLYHWIKGPDAKESAIWKRVVGYTWVLLWVGIPSTWWIHPNMQNTPPHKLSMVPFSFSDHIGSQTVTAFAVISGMVVFFGFGGEV</sequence>
<dbReference type="InterPro" id="IPR032805">
    <property type="entry name" value="Wax_synthase_dom"/>
</dbReference>
<dbReference type="Pfam" id="PF13813">
    <property type="entry name" value="MBOAT_2"/>
    <property type="match status" value="1"/>
</dbReference>
<feature type="transmembrane region" description="Helical" evidence="7">
    <location>
        <begin position="394"/>
        <end position="414"/>
    </location>
</feature>
<dbReference type="GO" id="GO:0016020">
    <property type="term" value="C:membrane"/>
    <property type="evidence" value="ECO:0007669"/>
    <property type="project" value="UniProtKB-SubCell"/>
</dbReference>
<comment type="similarity">
    <text evidence="2">Belongs to the wax synthase family.</text>
</comment>
<evidence type="ECO:0000256" key="1">
    <source>
        <dbReference type="ARBA" id="ARBA00004141"/>
    </source>
</evidence>
<accession>A0AAD6HNM5</accession>
<evidence type="ECO:0000256" key="5">
    <source>
        <dbReference type="ARBA" id="ARBA00022989"/>
    </source>
</evidence>
<keyword evidence="6 7" id="KW-0472">Membrane</keyword>
<dbReference type="Proteomes" id="UP001215712">
    <property type="component" value="Unassembled WGS sequence"/>
</dbReference>
<dbReference type="PANTHER" id="PTHR31595:SF27">
    <property type="entry name" value="WAX SYNTHASE DOMAIN-CONTAINING PROTEIN-RELATED"/>
    <property type="match status" value="1"/>
</dbReference>
<dbReference type="EMBL" id="JAQJAN010000006">
    <property type="protein sequence ID" value="KAJ5727973.1"/>
    <property type="molecule type" value="Genomic_DNA"/>
</dbReference>
<protein>
    <recommendedName>
        <fullName evidence="8">Wax synthase domain-containing protein</fullName>
    </recommendedName>
</protein>
<name>A0AAD6HNM5_9EURO</name>
<proteinExistence type="inferred from homology"/>
<evidence type="ECO:0000313" key="10">
    <source>
        <dbReference type="Proteomes" id="UP001215712"/>
    </source>
</evidence>
<feature type="transmembrane region" description="Helical" evidence="7">
    <location>
        <begin position="353"/>
        <end position="372"/>
    </location>
</feature>
<evidence type="ECO:0000259" key="8">
    <source>
        <dbReference type="Pfam" id="PF13813"/>
    </source>
</evidence>
<evidence type="ECO:0000313" key="9">
    <source>
        <dbReference type="EMBL" id="KAJ5727973.1"/>
    </source>
</evidence>
<gene>
    <name evidence="9" type="ORF">N7493_005793</name>
</gene>
<dbReference type="InterPro" id="IPR044851">
    <property type="entry name" value="Wax_synthase"/>
</dbReference>
<dbReference type="GO" id="GO:0006629">
    <property type="term" value="P:lipid metabolic process"/>
    <property type="evidence" value="ECO:0007669"/>
    <property type="project" value="InterPro"/>
</dbReference>
<evidence type="ECO:0000256" key="4">
    <source>
        <dbReference type="ARBA" id="ARBA00022692"/>
    </source>
</evidence>
<organism evidence="9 10">
    <name type="scientific">Penicillium malachiteum</name>
    <dbReference type="NCBI Taxonomy" id="1324776"/>
    <lineage>
        <taxon>Eukaryota</taxon>
        <taxon>Fungi</taxon>
        <taxon>Dikarya</taxon>
        <taxon>Ascomycota</taxon>
        <taxon>Pezizomycotina</taxon>
        <taxon>Eurotiomycetes</taxon>
        <taxon>Eurotiomycetidae</taxon>
        <taxon>Eurotiales</taxon>
        <taxon>Aspergillaceae</taxon>
        <taxon>Penicillium</taxon>
    </lineage>
</organism>
<feature type="transmembrane region" description="Helical" evidence="7">
    <location>
        <begin position="314"/>
        <end position="332"/>
    </location>
</feature>
<comment type="subcellular location">
    <subcellularLocation>
        <location evidence="1">Membrane</location>
        <topology evidence="1">Multi-pass membrane protein</topology>
    </subcellularLocation>
</comment>